<dbReference type="AlphaFoldDB" id="A0A4Z0GN89"/>
<evidence type="ECO:0000313" key="3">
    <source>
        <dbReference type="Proteomes" id="UP000298347"/>
    </source>
</evidence>
<name>A0A4Z0GN89_9BACL</name>
<proteinExistence type="predicted"/>
<reference evidence="2 3" key="1">
    <citation type="journal article" date="2015" name="Int. J. Syst. Evol. Microbiol.">
        <title>Sporolactobacillus shoreae sp. nov. and Sporolactobacillus spathodeae sp. nov., two spore-forming lactic acid bacteria isolated from tree barks in Thailand.</title>
        <authorList>
            <person name="Thamacharoensuk T."/>
            <person name="Kitahara M."/>
            <person name="Ohkuma M."/>
            <person name="Thongchul N."/>
            <person name="Tanasupawat S."/>
        </authorList>
    </citation>
    <scope>NUCLEOTIDE SEQUENCE [LARGE SCALE GENOMIC DNA]</scope>
    <source>
        <strain evidence="2 3">BK92</strain>
    </source>
</reference>
<gene>
    <name evidence="2" type="primary">ccmD</name>
    <name evidence="2" type="ORF">E4665_07015</name>
</gene>
<keyword evidence="1" id="KW-1133">Transmembrane helix</keyword>
<dbReference type="EMBL" id="SRJD01000006">
    <property type="protein sequence ID" value="TGA98607.1"/>
    <property type="molecule type" value="Genomic_DNA"/>
</dbReference>
<dbReference type="Proteomes" id="UP000298347">
    <property type="component" value="Unassembled WGS sequence"/>
</dbReference>
<keyword evidence="3" id="KW-1185">Reference proteome</keyword>
<evidence type="ECO:0000313" key="2">
    <source>
        <dbReference type="EMBL" id="TGA98607.1"/>
    </source>
</evidence>
<keyword evidence="1" id="KW-0812">Transmembrane</keyword>
<comment type="caution">
    <text evidence="2">The sequence shown here is derived from an EMBL/GenBank/DDBJ whole genome shotgun (WGS) entry which is preliminary data.</text>
</comment>
<protein>
    <submittedName>
        <fullName evidence="2">Heme exporter protein CcmD</fullName>
    </submittedName>
</protein>
<evidence type="ECO:0000256" key="1">
    <source>
        <dbReference type="SAM" id="Phobius"/>
    </source>
</evidence>
<feature type="transmembrane region" description="Helical" evidence="1">
    <location>
        <begin position="20"/>
        <end position="42"/>
    </location>
</feature>
<organism evidence="2 3">
    <name type="scientific">Sporolactobacillus shoreae</name>
    <dbReference type="NCBI Taxonomy" id="1465501"/>
    <lineage>
        <taxon>Bacteria</taxon>
        <taxon>Bacillati</taxon>
        <taxon>Bacillota</taxon>
        <taxon>Bacilli</taxon>
        <taxon>Bacillales</taxon>
        <taxon>Sporolactobacillaceae</taxon>
        <taxon>Sporolactobacillus</taxon>
    </lineage>
</organism>
<feature type="transmembrane region" description="Helical" evidence="1">
    <location>
        <begin position="85"/>
        <end position="104"/>
    </location>
</feature>
<accession>A0A4Z0GN89</accession>
<dbReference type="RefSeq" id="WP_135348086.1">
    <property type="nucleotide sequence ID" value="NZ_SRJD01000006.1"/>
</dbReference>
<sequence length="120" mass="13273">MEKKKKVMNWAAFLLRPYVWPFWTVTAAILAYAAANFCLTLIGRLPATLHTLTTQTHGGSLGRSGLPNLLSGFTPSWLITPHPSIWAAYGLAAIALGVFILKILNRLRRAADQIERSARQ</sequence>
<keyword evidence="1" id="KW-0472">Membrane</keyword>